<protein>
    <recommendedName>
        <fullName evidence="3">Gp5/Type VI secretion system Vgr protein OB-fold domain-containing protein</fullName>
    </recommendedName>
</protein>
<gene>
    <name evidence="1" type="ORF">L0664_15840</name>
</gene>
<dbReference type="Proteomes" id="UP001200557">
    <property type="component" value="Unassembled WGS sequence"/>
</dbReference>
<accession>A0ABS9CZF1</accession>
<reference evidence="1 2" key="1">
    <citation type="submission" date="2022-01" db="EMBL/GenBank/DDBJ databases">
        <title>Octadecabacter sp. nov., isolated from a marine alga.</title>
        <authorList>
            <person name="Jin M.S."/>
            <person name="Kim H.M."/>
            <person name="Han D.M."/>
            <person name="Jung J.J."/>
            <person name="Jeon C.O."/>
        </authorList>
    </citation>
    <scope>NUCLEOTIDE SEQUENCE [LARGE SCALE GENOMIC DNA]</scope>
    <source>
        <strain evidence="1 2">G9-8</strain>
    </source>
</reference>
<keyword evidence="2" id="KW-1185">Reference proteome</keyword>
<evidence type="ECO:0000313" key="1">
    <source>
        <dbReference type="EMBL" id="MCF2872548.1"/>
    </source>
</evidence>
<dbReference type="EMBL" id="JAKGAQ010000004">
    <property type="protein sequence ID" value="MCF2872548.1"/>
    <property type="molecule type" value="Genomic_DNA"/>
</dbReference>
<sequence length="655" mass="70257">MTVFKPTEHLSRVPCWALQFYKAGPNNKPDLSPGSELLTIDQSTHFAETSLSLEGGLTPGRLQISLARLTDNDFGLLAKERLGATADDPKPIYVAVSMYWRGALDLFGGSFDKDKVIEIFRITKLKRKTEGLEVMTEITGRRAVYDGLAASVTPQDQDAVTGATPLDRIQAALESINWQINTDFEIHPHVPDAEGEDVSIAPKSKMIEVLTKAREEIHRRPPHRRGRPIYLIRDGKLHAGPGRPIPYGDADVKALTPDTGLIEPVETGTVNALGSGQTAIGDAPDDRDSWALKCVGRMDIQPGDVVCFTRPSQLAETFGGFGLPSLPAGLGGGEDAQQHLYVASVTHTMSRTTGWITTVNGVTVAATNFSDTAWDVFQIDDPHEPAINEESAQAQGGAAAISRAINARIRLEMSQRPVSDIAEIRAHHTETTAEGGRVREAGQTSTVLRGIVDEGGPGQARLDEIRRENGTTQVNVPYATSFAWGPFGHVLPRYPGMRVMTVNNGNSRSDPVDIGALWQTREGSPIPTPAQTGDWWLILPAYEGDPPTAAEGTDAIPPSDAQASHDLITANGGRGITVNGFSIKAFTADSMPGADARPDMADDGGIIIEQANTGSAIRMFADGRIEIEANTDLKFTADNIALVARGSGKVDVSNE</sequence>
<organism evidence="1 2">
    <name type="scientific">Octadecabacter dasysiphoniae</name>
    <dbReference type="NCBI Taxonomy" id="2909341"/>
    <lineage>
        <taxon>Bacteria</taxon>
        <taxon>Pseudomonadati</taxon>
        <taxon>Pseudomonadota</taxon>
        <taxon>Alphaproteobacteria</taxon>
        <taxon>Rhodobacterales</taxon>
        <taxon>Roseobacteraceae</taxon>
        <taxon>Octadecabacter</taxon>
    </lineage>
</organism>
<name>A0ABS9CZF1_9RHOB</name>
<proteinExistence type="predicted"/>
<evidence type="ECO:0000313" key="2">
    <source>
        <dbReference type="Proteomes" id="UP001200557"/>
    </source>
</evidence>
<comment type="caution">
    <text evidence="1">The sequence shown here is derived from an EMBL/GenBank/DDBJ whole genome shotgun (WGS) entry which is preliminary data.</text>
</comment>
<dbReference type="RefSeq" id="WP_235226871.1">
    <property type="nucleotide sequence ID" value="NZ_JAKGAQ010000004.1"/>
</dbReference>
<evidence type="ECO:0008006" key="3">
    <source>
        <dbReference type="Google" id="ProtNLM"/>
    </source>
</evidence>